<dbReference type="GO" id="GO:0003677">
    <property type="term" value="F:DNA binding"/>
    <property type="evidence" value="ECO:0007669"/>
    <property type="project" value="UniProtKB-KW"/>
</dbReference>
<dbReference type="Pfam" id="PF25873">
    <property type="entry name" value="WHD_MalT"/>
    <property type="match status" value="1"/>
</dbReference>
<dbReference type="Gene3D" id="1.10.10.10">
    <property type="entry name" value="Winged helix-like DNA-binding domain superfamily/Winged helix DNA-binding domain"/>
    <property type="match status" value="1"/>
</dbReference>
<dbReference type="InterPro" id="IPR036388">
    <property type="entry name" value="WH-like_DNA-bd_sf"/>
</dbReference>
<evidence type="ECO:0000313" key="6">
    <source>
        <dbReference type="Proteomes" id="UP000268313"/>
    </source>
</evidence>
<evidence type="ECO:0000256" key="3">
    <source>
        <dbReference type="ARBA" id="ARBA00023163"/>
    </source>
</evidence>
<dbReference type="Proteomes" id="UP000268313">
    <property type="component" value="Unassembled WGS sequence"/>
</dbReference>
<comment type="caution">
    <text evidence="5">The sequence shown here is derived from an EMBL/GenBank/DDBJ whole genome shotgun (WGS) entry which is preliminary data.</text>
</comment>
<dbReference type="PRINTS" id="PR00038">
    <property type="entry name" value="HTHLUXR"/>
</dbReference>
<dbReference type="GO" id="GO:0006355">
    <property type="term" value="P:regulation of DNA-templated transcription"/>
    <property type="evidence" value="ECO:0007669"/>
    <property type="project" value="InterPro"/>
</dbReference>
<dbReference type="InterPro" id="IPR011990">
    <property type="entry name" value="TPR-like_helical_dom_sf"/>
</dbReference>
<dbReference type="Gene3D" id="3.40.50.300">
    <property type="entry name" value="P-loop containing nucleotide triphosphate hydrolases"/>
    <property type="match status" value="1"/>
</dbReference>
<organism evidence="5 6">
    <name type="scientific">Corallococcus carmarthensis</name>
    <dbReference type="NCBI Taxonomy" id="2316728"/>
    <lineage>
        <taxon>Bacteria</taxon>
        <taxon>Pseudomonadati</taxon>
        <taxon>Myxococcota</taxon>
        <taxon>Myxococcia</taxon>
        <taxon>Myxococcales</taxon>
        <taxon>Cystobacterineae</taxon>
        <taxon>Myxococcaceae</taxon>
        <taxon>Corallococcus</taxon>
    </lineage>
</organism>
<dbReference type="PANTHER" id="PTHR44688:SF16">
    <property type="entry name" value="DNA-BINDING TRANSCRIPTIONAL ACTIVATOR DEVR_DOSR"/>
    <property type="match status" value="1"/>
</dbReference>
<dbReference type="PROSITE" id="PS50043">
    <property type="entry name" value="HTH_LUXR_2"/>
    <property type="match status" value="1"/>
</dbReference>
<dbReference type="InterPro" id="IPR059106">
    <property type="entry name" value="WHD_MalT"/>
</dbReference>
<dbReference type="InterPro" id="IPR041664">
    <property type="entry name" value="AAA_16"/>
</dbReference>
<keyword evidence="6" id="KW-1185">Reference proteome</keyword>
<keyword evidence="2" id="KW-0238">DNA-binding</keyword>
<dbReference type="PANTHER" id="PTHR44688">
    <property type="entry name" value="DNA-BINDING TRANSCRIPTIONAL ACTIVATOR DEVR_DOSR"/>
    <property type="match status" value="1"/>
</dbReference>
<dbReference type="InterPro" id="IPR027417">
    <property type="entry name" value="P-loop_NTPase"/>
</dbReference>
<dbReference type="EMBL" id="RAWE01000015">
    <property type="protein sequence ID" value="RKH05826.1"/>
    <property type="molecule type" value="Genomic_DNA"/>
</dbReference>
<dbReference type="Pfam" id="PF13191">
    <property type="entry name" value="AAA_16"/>
    <property type="match status" value="1"/>
</dbReference>
<dbReference type="CDD" id="cd06170">
    <property type="entry name" value="LuxR_C_like"/>
    <property type="match status" value="1"/>
</dbReference>
<dbReference type="Pfam" id="PF17874">
    <property type="entry name" value="TPR_MalT"/>
    <property type="match status" value="1"/>
</dbReference>
<evidence type="ECO:0000313" key="5">
    <source>
        <dbReference type="EMBL" id="RKH05826.1"/>
    </source>
</evidence>
<dbReference type="OrthoDB" id="134985at2"/>
<protein>
    <submittedName>
        <fullName evidence="5">LuxR family transcriptional regulator</fullName>
    </submittedName>
</protein>
<dbReference type="InterPro" id="IPR041617">
    <property type="entry name" value="TPR_MalT"/>
</dbReference>
<sequence length="904" mass="100129">MGDPLSHLLPTKLAPPQTASVLVSRSAALRKIDRGVGGKLVLVTAPLGSGKTTLLTQWYREVRGARLLAWLSLDERDNAPERFFSYLVGAIRRAAPEFDAYIASQLDAQVALPLDHATTVVLRSLWNLGRELVVVIDDFHVLRERALVRAFSYLLDHAPPHVHWIVSSRGPPELDLAKLKLTEQLVTLDSRDLGLDGNAIHELGQRLCGAALKPEDVEYLRARTEGWVAGVKLALLTAGEHASVSDALRKAIGSNHDVARYLADVVLREQTEEVHAFLVLSSVVDRLNGELCNALPGITHGPALLAELERAQLFIQSLDTQHQWYRYHPLFLDFLRTQLACTYGDRIPRLHRAASAWFAEHEMPDEALTHAFASGDRGWCMALTARCVEAWMREGEIASVLHWTAKLTPEEAFCSPALCVARIACLILSRGFTPASLALQDAQRRLQTAPADPERERLSRQLSRLALLHAVLSDSAAGSGLELEASPGEEDPDVFMAGAVLAAKAYQALRLNRFDAMRRLASVARETLQGLNNPYMVGYTDVLIVLADRAQGNLKDASDRCEAAFERASRGRRNPVWVNAATALANTRYDQNRLDEAEALCIEVLPLLSQAAVFETFAMAYLVLARIKTIRGKYAEAWQLLDYLHSVLECGHQTRFLAHVCGEKIRLSLVEQSPARMKAVAQEFGLGERMRRGEWSERRFYDEAWEHLGVAQAWVLMARGRHDRAHGLLETLRASAHDAGCVARETALLAALAVCHWRAGDPTAAFAAVNRGFALVPRFGFSRGVFDETPGLQEVIVAAATQRKLSHVLPARYTERYQDLLSLGTVGQTPFAPLPSAPLEPLTERELQMLKLLAQGLSNQEISERSNVALSTTKWHLRNVFAKLDVTTRTAAIVKARERLERTL</sequence>
<dbReference type="InterPro" id="IPR016032">
    <property type="entry name" value="Sig_transdc_resp-reg_C-effctor"/>
</dbReference>
<gene>
    <name evidence="5" type="ORF">D7X32_06960</name>
</gene>
<dbReference type="SMART" id="SM00421">
    <property type="entry name" value="HTH_LUXR"/>
    <property type="match status" value="1"/>
</dbReference>
<evidence type="ECO:0000259" key="4">
    <source>
        <dbReference type="PROSITE" id="PS50043"/>
    </source>
</evidence>
<keyword evidence="3" id="KW-0804">Transcription</keyword>
<evidence type="ECO:0000256" key="2">
    <source>
        <dbReference type="ARBA" id="ARBA00023125"/>
    </source>
</evidence>
<proteinExistence type="predicted"/>
<dbReference type="AlphaFoldDB" id="A0A3A8KE54"/>
<name>A0A3A8KE54_9BACT</name>
<dbReference type="InterPro" id="IPR000792">
    <property type="entry name" value="Tscrpt_reg_LuxR_C"/>
</dbReference>
<dbReference type="SUPFAM" id="SSF46894">
    <property type="entry name" value="C-terminal effector domain of the bipartite response regulators"/>
    <property type="match status" value="1"/>
</dbReference>
<feature type="domain" description="HTH luxR-type" evidence="4">
    <location>
        <begin position="835"/>
        <end position="900"/>
    </location>
</feature>
<evidence type="ECO:0000256" key="1">
    <source>
        <dbReference type="ARBA" id="ARBA00023015"/>
    </source>
</evidence>
<dbReference type="SUPFAM" id="SSF48452">
    <property type="entry name" value="TPR-like"/>
    <property type="match status" value="1"/>
</dbReference>
<dbReference type="Pfam" id="PF00196">
    <property type="entry name" value="GerE"/>
    <property type="match status" value="1"/>
</dbReference>
<keyword evidence="1" id="KW-0805">Transcription regulation</keyword>
<reference evidence="6" key="1">
    <citation type="submission" date="2018-09" db="EMBL/GenBank/DDBJ databases">
        <authorList>
            <person name="Livingstone P.G."/>
            <person name="Whitworth D.E."/>
        </authorList>
    </citation>
    <scope>NUCLEOTIDE SEQUENCE [LARGE SCALE GENOMIC DNA]</scope>
    <source>
        <strain evidence="6">CA043D</strain>
    </source>
</reference>
<accession>A0A3A8KE54</accession>
<dbReference type="SUPFAM" id="SSF52540">
    <property type="entry name" value="P-loop containing nucleoside triphosphate hydrolases"/>
    <property type="match status" value="1"/>
</dbReference>
<dbReference type="Gene3D" id="1.25.40.10">
    <property type="entry name" value="Tetratricopeptide repeat domain"/>
    <property type="match status" value="1"/>
</dbReference>